<evidence type="ECO:0000256" key="6">
    <source>
        <dbReference type="PIRSR" id="PIRSR001430-2"/>
    </source>
</evidence>
<proteinExistence type="inferred from homology"/>
<dbReference type="FunFam" id="3.30.70.580:FF:000001">
    <property type="entry name" value="tRNA pseudouridine synthase A"/>
    <property type="match status" value="1"/>
</dbReference>
<comment type="similarity">
    <text evidence="1 4 7">Belongs to the tRNA pseudouridine synthase TruA family.</text>
</comment>
<dbReference type="CDD" id="cd02570">
    <property type="entry name" value="PseudoU_synth_EcTruA"/>
    <property type="match status" value="1"/>
</dbReference>
<dbReference type="EC" id="5.4.99.12" evidence="4"/>
<keyword evidence="2 4" id="KW-0819">tRNA processing</keyword>
<dbReference type="EMBL" id="VTER01000018">
    <property type="protein sequence ID" value="TYS41577.1"/>
    <property type="molecule type" value="Genomic_DNA"/>
</dbReference>
<dbReference type="Gene3D" id="3.30.70.660">
    <property type="entry name" value="Pseudouridine synthase I, catalytic domain, C-terminal subdomain"/>
    <property type="match status" value="1"/>
</dbReference>
<name>A0A5D4QRG3_9BACI</name>
<dbReference type="GO" id="GO:0031119">
    <property type="term" value="P:tRNA pseudouridine synthesis"/>
    <property type="evidence" value="ECO:0007669"/>
    <property type="project" value="UniProtKB-UniRule"/>
</dbReference>
<reference evidence="9 10" key="1">
    <citation type="submission" date="2019-08" db="EMBL/GenBank/DDBJ databases">
        <title>Bacillus genomes from the desert of Cuatro Cienegas, Coahuila.</title>
        <authorList>
            <person name="Olmedo-Alvarez G."/>
        </authorList>
    </citation>
    <scope>NUCLEOTIDE SEQUENCE [LARGE SCALE GENOMIC DNA]</scope>
    <source>
        <strain evidence="9 10">CH446_14T</strain>
    </source>
</reference>
<evidence type="ECO:0000256" key="5">
    <source>
        <dbReference type="PIRSR" id="PIRSR001430-1"/>
    </source>
</evidence>
<dbReference type="GO" id="GO:0003723">
    <property type="term" value="F:RNA binding"/>
    <property type="evidence" value="ECO:0007669"/>
    <property type="project" value="InterPro"/>
</dbReference>
<evidence type="ECO:0000256" key="1">
    <source>
        <dbReference type="ARBA" id="ARBA00009375"/>
    </source>
</evidence>
<evidence type="ECO:0000313" key="9">
    <source>
        <dbReference type="EMBL" id="TYS41577.1"/>
    </source>
</evidence>
<dbReference type="SUPFAM" id="SSF55120">
    <property type="entry name" value="Pseudouridine synthase"/>
    <property type="match status" value="1"/>
</dbReference>
<evidence type="ECO:0000256" key="7">
    <source>
        <dbReference type="RuleBase" id="RU003792"/>
    </source>
</evidence>
<dbReference type="AlphaFoldDB" id="A0A5D4QRG3"/>
<dbReference type="InterPro" id="IPR020094">
    <property type="entry name" value="TruA/RsuA/RluB/E/F_N"/>
</dbReference>
<feature type="domain" description="Pseudouridine synthase I TruA alpha/beta" evidence="8">
    <location>
        <begin position="144"/>
        <end position="245"/>
    </location>
</feature>
<comment type="function">
    <text evidence="4">Formation of pseudouridine at positions 38, 39 and 40 in the anticodon stem and loop of transfer RNAs.</text>
</comment>
<evidence type="ECO:0000256" key="2">
    <source>
        <dbReference type="ARBA" id="ARBA00022694"/>
    </source>
</evidence>
<dbReference type="HAMAP" id="MF_00171">
    <property type="entry name" value="TruA"/>
    <property type="match status" value="1"/>
</dbReference>
<dbReference type="PANTHER" id="PTHR11142:SF0">
    <property type="entry name" value="TRNA PSEUDOURIDINE SYNTHASE-LIKE 1"/>
    <property type="match status" value="1"/>
</dbReference>
<dbReference type="Gene3D" id="3.30.70.580">
    <property type="entry name" value="Pseudouridine synthase I, catalytic domain, N-terminal subdomain"/>
    <property type="match status" value="1"/>
</dbReference>
<organism evidence="9 10">
    <name type="scientific">Bacillus infantis</name>
    <dbReference type="NCBI Taxonomy" id="324767"/>
    <lineage>
        <taxon>Bacteria</taxon>
        <taxon>Bacillati</taxon>
        <taxon>Bacillota</taxon>
        <taxon>Bacilli</taxon>
        <taxon>Bacillales</taxon>
        <taxon>Bacillaceae</taxon>
        <taxon>Bacillus</taxon>
    </lineage>
</organism>
<evidence type="ECO:0000256" key="3">
    <source>
        <dbReference type="ARBA" id="ARBA00023235"/>
    </source>
</evidence>
<keyword evidence="3 4" id="KW-0413">Isomerase</keyword>
<dbReference type="InterPro" id="IPR020097">
    <property type="entry name" value="PsdUridine_synth_TruA_a/b_dom"/>
</dbReference>
<dbReference type="PANTHER" id="PTHR11142">
    <property type="entry name" value="PSEUDOURIDYLATE SYNTHASE"/>
    <property type="match status" value="1"/>
</dbReference>
<accession>A0A5D4QRG3</accession>
<comment type="caution">
    <text evidence="9">The sequence shown here is derived from an EMBL/GenBank/DDBJ whole genome shotgun (WGS) entry which is preliminary data.</text>
</comment>
<dbReference type="Proteomes" id="UP000322139">
    <property type="component" value="Unassembled WGS sequence"/>
</dbReference>
<dbReference type="InterPro" id="IPR001406">
    <property type="entry name" value="PsdUridine_synth_TruA"/>
</dbReference>
<feature type="domain" description="Pseudouridine synthase I TruA alpha/beta" evidence="8">
    <location>
        <begin position="9"/>
        <end position="105"/>
    </location>
</feature>
<evidence type="ECO:0000256" key="4">
    <source>
        <dbReference type="HAMAP-Rule" id="MF_00171"/>
    </source>
</evidence>
<evidence type="ECO:0000313" key="10">
    <source>
        <dbReference type="Proteomes" id="UP000322139"/>
    </source>
</evidence>
<dbReference type="NCBIfam" id="TIGR00071">
    <property type="entry name" value="hisT_truA"/>
    <property type="match status" value="1"/>
</dbReference>
<comment type="catalytic activity">
    <reaction evidence="4 7">
        <text>uridine(38/39/40) in tRNA = pseudouridine(38/39/40) in tRNA</text>
        <dbReference type="Rhea" id="RHEA:22376"/>
        <dbReference type="Rhea" id="RHEA-COMP:10085"/>
        <dbReference type="Rhea" id="RHEA-COMP:10087"/>
        <dbReference type="ChEBI" id="CHEBI:65314"/>
        <dbReference type="ChEBI" id="CHEBI:65315"/>
        <dbReference type="EC" id="5.4.99.12"/>
    </reaction>
</comment>
<sequence>MQRFKCKIAYDGSQFSGYQVQPGKRTVQLEVERALAKIHKGNPVKIFASGRTDAGVHARGQVIHFDSPLAIPEDRWVAALNSLLPKDIAVESTEKAAEGFHARFDACGKEYRYFIYRGKIRSPFERHYSYHYPHSLDIGAMREAAEHLLGTHDFSSFCASRTDVEDKVREIRKVRVEEAGEMLELHFTGSGFLYNMVRILTGTLLEAGAGTREPGSFPEILSGRDRSLAGKTAPAEGLYLWKVFY</sequence>
<dbReference type="InterPro" id="IPR020095">
    <property type="entry name" value="PsdUridine_synth_TruA_C"/>
</dbReference>
<dbReference type="GO" id="GO:0160147">
    <property type="term" value="F:tRNA pseudouridine(38-40) synthase activity"/>
    <property type="evidence" value="ECO:0007669"/>
    <property type="project" value="UniProtKB-EC"/>
</dbReference>
<dbReference type="InterPro" id="IPR020103">
    <property type="entry name" value="PsdUridine_synth_cat_dom_sf"/>
</dbReference>
<gene>
    <name evidence="4 9" type="primary">truA</name>
    <name evidence="9" type="ORF">FZD51_24070</name>
</gene>
<comment type="caution">
    <text evidence="4">Lacks conserved residue(s) required for the propagation of feature annotation.</text>
</comment>
<dbReference type="Pfam" id="PF01416">
    <property type="entry name" value="PseudoU_synth_1"/>
    <property type="match status" value="2"/>
</dbReference>
<feature type="active site" description="Nucleophile" evidence="4 5">
    <location>
        <position position="53"/>
    </location>
</feature>
<dbReference type="RefSeq" id="WP_148977014.1">
    <property type="nucleotide sequence ID" value="NZ_VTER01000018.1"/>
</dbReference>
<evidence type="ECO:0000259" key="8">
    <source>
        <dbReference type="Pfam" id="PF01416"/>
    </source>
</evidence>
<dbReference type="PIRSF" id="PIRSF001430">
    <property type="entry name" value="tRNA_psdUrid_synth"/>
    <property type="match status" value="1"/>
</dbReference>
<protein>
    <recommendedName>
        <fullName evidence="4">tRNA pseudouridine synthase A</fullName>
        <ecNumber evidence="4">5.4.99.12</ecNumber>
    </recommendedName>
    <alternativeName>
        <fullName evidence="4">tRNA pseudouridine(38-40) synthase</fullName>
    </alternativeName>
    <alternativeName>
        <fullName evidence="4">tRNA pseudouridylate synthase I</fullName>
    </alternativeName>
    <alternativeName>
        <fullName evidence="4">tRNA-uridine isomerase I</fullName>
    </alternativeName>
</protein>
<feature type="binding site" evidence="4 6">
    <location>
        <position position="111"/>
    </location>
    <ligand>
        <name>substrate</name>
    </ligand>
</feature>
<comment type="subunit">
    <text evidence="4">Homodimer.</text>
</comment>